<feature type="repeat" description="WD" evidence="7">
    <location>
        <begin position="498"/>
        <end position="532"/>
    </location>
</feature>
<keyword evidence="12" id="KW-1185">Reference proteome</keyword>
<dbReference type="SMART" id="SM00320">
    <property type="entry name" value="WD40"/>
    <property type="match status" value="14"/>
</dbReference>
<dbReference type="OrthoDB" id="538223at2759"/>
<feature type="transmembrane region" description="Helical" evidence="9">
    <location>
        <begin position="1155"/>
        <end position="1173"/>
    </location>
</feature>
<dbReference type="PROSITE" id="PS00678">
    <property type="entry name" value="WD_REPEATS_1"/>
    <property type="match status" value="4"/>
</dbReference>
<evidence type="ECO:0000256" key="6">
    <source>
        <dbReference type="ARBA" id="ARBA00023136"/>
    </source>
</evidence>
<dbReference type="KEGG" id="sre:PTSG_00807"/>
<feature type="repeat" description="WD" evidence="7">
    <location>
        <begin position="602"/>
        <end position="643"/>
    </location>
</feature>
<feature type="repeat" description="WD" evidence="7">
    <location>
        <begin position="183"/>
        <end position="224"/>
    </location>
</feature>
<dbReference type="SUPFAM" id="SSF50978">
    <property type="entry name" value="WD40 repeat-like"/>
    <property type="match status" value="2"/>
</dbReference>
<feature type="repeat" description="WD" evidence="7">
    <location>
        <begin position="393"/>
        <end position="434"/>
    </location>
</feature>
<evidence type="ECO:0000256" key="1">
    <source>
        <dbReference type="ARBA" id="ARBA00004141"/>
    </source>
</evidence>
<feature type="repeat" description="WD" evidence="7">
    <location>
        <begin position="99"/>
        <end position="140"/>
    </location>
</feature>
<dbReference type="PANTHER" id="PTHR19879">
    <property type="entry name" value="TRANSCRIPTION INITIATION FACTOR TFIID"/>
    <property type="match status" value="1"/>
</dbReference>
<keyword evidence="11" id="KW-0723">Serine/threonine-protein kinase</keyword>
<keyword evidence="11" id="KW-0418">Kinase</keyword>
<keyword evidence="6 9" id="KW-0472">Membrane</keyword>
<dbReference type="Gene3D" id="2.130.10.10">
    <property type="entry name" value="YVTN repeat-like/Quinoprotein amine dehydrogenase"/>
    <property type="match status" value="5"/>
</dbReference>
<dbReference type="GO" id="GO:0005216">
    <property type="term" value="F:monoatomic ion channel activity"/>
    <property type="evidence" value="ECO:0007669"/>
    <property type="project" value="InterPro"/>
</dbReference>
<feature type="compositionally biased region" description="Acidic residues" evidence="8">
    <location>
        <begin position="855"/>
        <end position="865"/>
    </location>
</feature>
<feature type="transmembrane region" description="Helical" evidence="9">
    <location>
        <begin position="1224"/>
        <end position="1244"/>
    </location>
</feature>
<name>F2TXJ2_SALR5</name>
<proteinExistence type="predicted"/>
<dbReference type="InterPro" id="IPR020472">
    <property type="entry name" value="WD40_PAC1"/>
</dbReference>
<evidence type="ECO:0000256" key="2">
    <source>
        <dbReference type="ARBA" id="ARBA00022574"/>
    </source>
</evidence>
<dbReference type="GeneID" id="16078871"/>
<dbReference type="STRING" id="946362.F2TXJ2"/>
<feature type="repeat" description="WD" evidence="7">
    <location>
        <begin position="469"/>
        <end position="497"/>
    </location>
</feature>
<dbReference type="InterPro" id="IPR019775">
    <property type="entry name" value="WD40_repeat_CS"/>
</dbReference>
<dbReference type="GO" id="GO:0016020">
    <property type="term" value="C:membrane"/>
    <property type="evidence" value="ECO:0007669"/>
    <property type="project" value="UniProtKB-SubCell"/>
</dbReference>
<dbReference type="eggNOG" id="KOG0266">
    <property type="taxonomic scope" value="Eukaryota"/>
</dbReference>
<feature type="compositionally biased region" description="Polar residues" evidence="8">
    <location>
        <begin position="835"/>
        <end position="851"/>
    </location>
</feature>
<gene>
    <name evidence="11" type="ORF">PTSG_00807</name>
</gene>
<dbReference type="EMBL" id="GL832956">
    <property type="protein sequence ID" value="EGD76101.1"/>
    <property type="molecule type" value="Genomic_DNA"/>
</dbReference>
<evidence type="ECO:0000256" key="7">
    <source>
        <dbReference type="PROSITE-ProRule" id="PRU00221"/>
    </source>
</evidence>
<accession>F2TXJ2</accession>
<evidence type="ECO:0000256" key="3">
    <source>
        <dbReference type="ARBA" id="ARBA00022692"/>
    </source>
</evidence>
<keyword evidence="2 7" id="KW-0853">WD repeat</keyword>
<feature type="repeat" description="WD" evidence="7">
    <location>
        <begin position="267"/>
        <end position="308"/>
    </location>
</feature>
<dbReference type="Proteomes" id="UP000007799">
    <property type="component" value="Unassembled WGS sequence"/>
</dbReference>
<keyword evidence="4" id="KW-0677">Repeat</keyword>
<evidence type="ECO:0000313" key="11">
    <source>
        <dbReference type="EMBL" id="EGD76101.1"/>
    </source>
</evidence>
<feature type="compositionally biased region" description="Low complexity" evidence="8">
    <location>
        <begin position="817"/>
        <end position="827"/>
    </location>
</feature>
<feature type="transmembrane region" description="Helical" evidence="9">
    <location>
        <begin position="1185"/>
        <end position="1204"/>
    </location>
</feature>
<feature type="repeat" description="WD" evidence="7">
    <location>
        <begin position="141"/>
        <end position="182"/>
    </location>
</feature>
<sequence length="1514" mass="162051">MREMRSASNVMLTLKELQSDYVKAGVIAAAGGGGANANTTGSALNAGGAGGGRSGVGDGHTKPVRAVAVSADGKCVISGSADNTLKLWNLETHRCTSTFEGHGSFVACVAPSRDGNFIASGSGDNTVKVWSLGSHKCIQTLKGHANPVSSVMFSSTGEALVSGSLDFTVRIWDWRKGRCTAILRGHTESVECLTISPNDQVICSGDKDGIIHLWSADTGQRTAVIHAHTKSVESVAMSRDGKLLVSCSEDATIKLWCVDLQTCIGVLRGHHGHVYCAALSPRNDAIVSCGADGTVRLWSAESSACIATFYGHKGVVASATFTPTGRHLVSGGTDATIRIWGLQPAPEVTSAGTHARSIEGVAIMPDGQSVVSCSTDETLRISTIPRLMCTDTLAGHSDGVFAVAVDSEGKYLASGSDDTTVRVWDASSRDVAAVLQGHTATVTCLAFATATATSTTSATATTSTATPSSSSARHLISGSVDTTLRVWDVAAHKCVATLSGHTSGVYAVAHTQQEGGSHLLASGSEDGIVMLWTGLSKPSVLLTLNAHTYGSFDADEAGVSDLAFTPDARTLVSAGDDGTIRLWDIPPEAVVVPERVVCRAVLTGHEGCVTCVTVASDNRHIISAGEDATVKVWQLESTATAATAAATTTAAGHSSSSSSSSHASSPLSPNFPSSSTSHAHGSNGLISSGGGAVCICSLEGHTDKVNAVAVSPDMQFIVSAGGTHDKTLRVWPMGSMLAPERCTDLPHMPTFALTGTIAHDRFNENPARRLNALQRCLTAFPSTLECTMPDGSDPHAQGAVHTRNGGGAVVTADDAPRSSQQLHAQQLQRHRTRKGQQQQQLSTLHESASSTGDGDGGDEDGDGADDFGGFGESESGESVDRTTSKSALVHPHQQHHQHHQQHQHQHQLQKRRHRRGGRRGMKTGLSPLAWAASDSRRLDVLACMLSIPTVPVLSLERQPSMLHAAITHAKDVEVLSMVTAKIADAARAQDRGKANPADHYPWELSLLSLHHGFTQDLMLLIREFPQVAAAFLRNLGLVLSGADVGYDHRATRLPTSRMIVVGDECPVENAGLWQSLRASGELEALETQSNHTVLTEARVVPVPYAASTLPDGTCLLDTLVEAGRAELFGNYIARAVVRFKWETYGRRKFRNEANWYLLSVVFITVLTFVVDLQGNDVSQLLSSKASATDVVSVIMVLVLGLYAASEAKHEMLEWRYLRGHWRDFWNWLDSLNIVLAFVVLATYLGGWQHARAVLAIASYLRWFGILYHLQAFKTTGPLVRMILAICFDMRYFLVVLGISIVAAWTSFRLLLLDDKTVPLDGLGDPANGLLIMFNMLLLAEFELDTFGGTYAVLLRILFVISMVLVPVVLLNLLIALMSDSYERIQDRADIEFQLLRARYLRERELFLSPAEKSDPKLFPKWLHVLVPKSTGVGESTPGQQWQGMLTMLKMEMKTQSRASAADVKARVDELAVRLAAMEAQVHGVQESLAEKVGALQRDSARIIALLQQQRQNNT</sequence>
<dbReference type="InterPro" id="IPR036322">
    <property type="entry name" value="WD40_repeat_dom_sf"/>
</dbReference>
<dbReference type="Pfam" id="PF00400">
    <property type="entry name" value="WD40"/>
    <property type="match status" value="14"/>
</dbReference>
<feature type="region of interest" description="Disordered" evidence="8">
    <location>
        <begin position="789"/>
        <end position="924"/>
    </location>
</feature>
<feature type="repeat" description="WD" evidence="7">
    <location>
        <begin position="57"/>
        <end position="98"/>
    </location>
</feature>
<feature type="repeat" description="WD" evidence="7">
    <location>
        <begin position="225"/>
        <end position="256"/>
    </location>
</feature>
<keyword evidence="11" id="KW-0808">Transferase</keyword>
<protein>
    <submittedName>
        <fullName evidence="11">Serine/Threonine protein kinase</fullName>
    </submittedName>
</protein>
<dbReference type="PRINTS" id="PR00320">
    <property type="entry name" value="GPROTEINBRPT"/>
</dbReference>
<dbReference type="InterPro" id="IPR015943">
    <property type="entry name" value="WD40/YVTN_repeat-like_dom_sf"/>
</dbReference>
<dbReference type="GO" id="GO:0004674">
    <property type="term" value="F:protein serine/threonine kinase activity"/>
    <property type="evidence" value="ECO:0007669"/>
    <property type="project" value="UniProtKB-KW"/>
</dbReference>
<dbReference type="PROSITE" id="PS50082">
    <property type="entry name" value="WD_REPEATS_2"/>
    <property type="match status" value="13"/>
</dbReference>
<organism evidence="12">
    <name type="scientific">Salpingoeca rosetta (strain ATCC 50818 / BSB-021)</name>
    <dbReference type="NCBI Taxonomy" id="946362"/>
    <lineage>
        <taxon>Eukaryota</taxon>
        <taxon>Choanoflagellata</taxon>
        <taxon>Craspedida</taxon>
        <taxon>Salpingoecidae</taxon>
        <taxon>Salpingoeca</taxon>
    </lineage>
</organism>
<dbReference type="Pfam" id="PF00520">
    <property type="entry name" value="Ion_trans"/>
    <property type="match status" value="1"/>
</dbReference>
<dbReference type="PROSITE" id="PS50294">
    <property type="entry name" value="WD_REPEATS_REGION"/>
    <property type="match status" value="12"/>
</dbReference>
<evidence type="ECO:0000256" key="9">
    <source>
        <dbReference type="SAM" id="Phobius"/>
    </source>
</evidence>
<evidence type="ECO:0000256" key="8">
    <source>
        <dbReference type="SAM" id="MobiDB-lite"/>
    </source>
</evidence>
<dbReference type="InterPro" id="IPR005821">
    <property type="entry name" value="Ion_trans_dom"/>
</dbReference>
<evidence type="ECO:0000313" key="12">
    <source>
        <dbReference type="Proteomes" id="UP000007799"/>
    </source>
</evidence>
<dbReference type="CDD" id="cd00200">
    <property type="entry name" value="WD40"/>
    <property type="match status" value="2"/>
</dbReference>
<feature type="repeat" description="WD" evidence="7">
    <location>
        <begin position="698"/>
        <end position="731"/>
    </location>
</feature>
<keyword evidence="5 9" id="KW-1133">Transmembrane helix</keyword>
<dbReference type="InParanoid" id="F2TXJ2"/>
<reference evidence="11" key="1">
    <citation type="submission" date="2009-08" db="EMBL/GenBank/DDBJ databases">
        <title>Annotation of Salpingoeca rosetta.</title>
        <authorList>
            <consortium name="The Broad Institute Genome Sequencing Platform"/>
            <person name="Russ C."/>
            <person name="Cuomo C."/>
            <person name="Burger G."/>
            <person name="Gray M.W."/>
            <person name="Holland P.W.H."/>
            <person name="King N."/>
            <person name="Lang F.B.F."/>
            <person name="Roger A.J."/>
            <person name="Ruiz-Trillo I."/>
            <person name="Young S.K."/>
            <person name="Zeng Q."/>
            <person name="Gargeya S."/>
            <person name="Alvarado L."/>
            <person name="Berlin A."/>
            <person name="Chapman S.B."/>
            <person name="Chen Z."/>
            <person name="Freedman E."/>
            <person name="Gellesch M."/>
            <person name="Goldberg J."/>
            <person name="Griggs A."/>
            <person name="Gujja S."/>
            <person name="Heilman E."/>
            <person name="Heiman D."/>
            <person name="Howarth C."/>
            <person name="Mehta T."/>
            <person name="Neiman D."/>
            <person name="Pearson M."/>
            <person name="Roberts A."/>
            <person name="Saif S."/>
            <person name="Shea T."/>
            <person name="Shenoy N."/>
            <person name="Sisk P."/>
            <person name="Stolte C."/>
            <person name="Sykes S."/>
            <person name="White J."/>
            <person name="Yandava C."/>
            <person name="Haas B."/>
            <person name="Nusbaum C."/>
            <person name="Birren B."/>
        </authorList>
    </citation>
    <scope>NUCLEOTIDE SEQUENCE [LARGE SCALE GENOMIC DNA]</scope>
    <source>
        <strain evidence="11">ATCC 50818</strain>
    </source>
</reference>
<dbReference type="OMA" id="GITCCHI"/>
<feature type="transmembrane region" description="Helical" evidence="9">
    <location>
        <begin position="1281"/>
        <end position="1305"/>
    </location>
</feature>
<feature type="transmembrane region" description="Helical" evidence="9">
    <location>
        <begin position="1250"/>
        <end position="1269"/>
    </location>
</feature>
<evidence type="ECO:0000256" key="5">
    <source>
        <dbReference type="ARBA" id="ARBA00022989"/>
    </source>
</evidence>
<dbReference type="InterPro" id="IPR001680">
    <property type="entry name" value="WD40_rpt"/>
</dbReference>
<feature type="region of interest" description="Disordered" evidence="8">
    <location>
        <begin position="651"/>
        <end position="682"/>
    </location>
</feature>
<evidence type="ECO:0000256" key="4">
    <source>
        <dbReference type="ARBA" id="ARBA00022737"/>
    </source>
</evidence>
<dbReference type="PANTHER" id="PTHR19879:SF9">
    <property type="entry name" value="TRANSCRIPTION INITIATION FACTOR TFIID SUBUNIT 5"/>
    <property type="match status" value="1"/>
</dbReference>
<feature type="compositionally biased region" description="Low complexity" evidence="8">
    <location>
        <begin position="651"/>
        <end position="677"/>
    </location>
</feature>
<feature type="compositionally biased region" description="Basic residues" evidence="8">
    <location>
        <begin position="892"/>
        <end position="921"/>
    </location>
</feature>
<feature type="repeat" description="WD" evidence="7">
    <location>
        <begin position="309"/>
        <end position="350"/>
    </location>
</feature>
<dbReference type="eggNOG" id="KOG0510">
    <property type="taxonomic scope" value="Eukaryota"/>
</dbReference>
<feature type="domain" description="Ion transport" evidence="10">
    <location>
        <begin position="1155"/>
        <end position="1388"/>
    </location>
</feature>
<feature type="repeat" description="WD" evidence="7">
    <location>
        <begin position="552"/>
        <end position="585"/>
    </location>
</feature>
<dbReference type="eggNOG" id="KOG0272">
    <property type="taxonomic scope" value="Eukaryota"/>
</dbReference>
<evidence type="ECO:0000259" key="10">
    <source>
        <dbReference type="Pfam" id="PF00520"/>
    </source>
</evidence>
<keyword evidence="3 9" id="KW-0812">Transmembrane</keyword>
<feature type="transmembrane region" description="Helical" evidence="9">
    <location>
        <begin position="1353"/>
        <end position="1377"/>
    </location>
</feature>
<dbReference type="RefSeq" id="XP_004998276.1">
    <property type="nucleotide sequence ID" value="XM_004998219.1"/>
</dbReference>
<comment type="subcellular location">
    <subcellularLocation>
        <location evidence="1">Membrane</location>
        <topology evidence="1">Multi-pass membrane protein</topology>
    </subcellularLocation>
</comment>